<dbReference type="GO" id="GO:0005975">
    <property type="term" value="P:carbohydrate metabolic process"/>
    <property type="evidence" value="ECO:0007669"/>
    <property type="project" value="InterPro"/>
</dbReference>
<organism evidence="10 11">
    <name type="scientific">Vigna unguiculata</name>
    <name type="common">Cowpea</name>
    <dbReference type="NCBI Taxonomy" id="3917"/>
    <lineage>
        <taxon>Eukaryota</taxon>
        <taxon>Viridiplantae</taxon>
        <taxon>Streptophyta</taxon>
        <taxon>Embryophyta</taxon>
        <taxon>Tracheophyta</taxon>
        <taxon>Spermatophyta</taxon>
        <taxon>Magnoliopsida</taxon>
        <taxon>eudicotyledons</taxon>
        <taxon>Gunneridae</taxon>
        <taxon>Pentapetalae</taxon>
        <taxon>rosids</taxon>
        <taxon>fabids</taxon>
        <taxon>Fabales</taxon>
        <taxon>Fabaceae</taxon>
        <taxon>Papilionoideae</taxon>
        <taxon>50 kb inversion clade</taxon>
        <taxon>NPAAA clade</taxon>
        <taxon>indigoferoid/millettioid clade</taxon>
        <taxon>Phaseoleae</taxon>
        <taxon>Vigna</taxon>
    </lineage>
</organism>
<evidence type="ECO:0000256" key="8">
    <source>
        <dbReference type="RuleBase" id="RU004335"/>
    </source>
</evidence>
<comment type="catalytic activity">
    <reaction evidence="1">
        <text>Hydrolysis of (1-&gt;3)-beta-D-glucosidic linkages in (1-&gt;3)-beta-D-glucans.</text>
        <dbReference type="EC" id="3.2.1.39"/>
    </reaction>
</comment>
<keyword evidence="11" id="KW-1185">Reference proteome</keyword>
<evidence type="ECO:0000256" key="6">
    <source>
        <dbReference type="ARBA" id="ARBA00033335"/>
    </source>
</evidence>
<evidence type="ECO:0000313" key="11">
    <source>
        <dbReference type="Proteomes" id="UP000501690"/>
    </source>
</evidence>
<comment type="similarity">
    <text evidence="2 8">Belongs to the glycosyl hydrolase 17 family.</text>
</comment>
<evidence type="ECO:0000256" key="7">
    <source>
        <dbReference type="ARBA" id="ARBA00033417"/>
    </source>
</evidence>
<evidence type="ECO:0000256" key="9">
    <source>
        <dbReference type="RuleBase" id="RU004336"/>
    </source>
</evidence>
<dbReference type="InterPro" id="IPR044965">
    <property type="entry name" value="Glyco_hydro_17_plant"/>
</dbReference>
<dbReference type="Pfam" id="PF00332">
    <property type="entry name" value="Glyco_hydro_17"/>
    <property type="match status" value="1"/>
</dbReference>
<dbReference type="PROSITE" id="PS00587">
    <property type="entry name" value="GLYCOSYL_HYDROL_F17"/>
    <property type="match status" value="1"/>
</dbReference>
<dbReference type="InterPro" id="IPR017853">
    <property type="entry name" value="GH"/>
</dbReference>
<dbReference type="AlphaFoldDB" id="A0A4D6NK99"/>
<dbReference type="Proteomes" id="UP000501690">
    <property type="component" value="Linkage Group LG11"/>
</dbReference>
<reference evidence="10 11" key="1">
    <citation type="submission" date="2019-04" db="EMBL/GenBank/DDBJ databases">
        <title>An improved genome assembly and genetic linkage map for asparagus bean, Vigna unguiculata ssp. sesquipedialis.</title>
        <authorList>
            <person name="Xia Q."/>
            <person name="Zhang R."/>
            <person name="Dong Y."/>
        </authorList>
    </citation>
    <scope>NUCLEOTIDE SEQUENCE [LARGE SCALE GENOMIC DNA]</scope>
    <source>
        <tissue evidence="10">Leaf</tissue>
    </source>
</reference>
<proteinExistence type="inferred from homology"/>
<name>A0A4D6NK99_VIGUN</name>
<dbReference type="Gene3D" id="3.20.20.80">
    <property type="entry name" value="Glycosidases"/>
    <property type="match status" value="1"/>
</dbReference>
<evidence type="ECO:0000256" key="3">
    <source>
        <dbReference type="ARBA" id="ARBA00012780"/>
    </source>
</evidence>
<protein>
    <recommendedName>
        <fullName evidence="3">glucan endo-1,3-beta-D-glucosidase</fullName>
        <ecNumber evidence="3">3.2.1.39</ecNumber>
    </recommendedName>
    <alternativeName>
        <fullName evidence="6">(1-&gt;3)-beta-glucan endohydrolase</fullName>
    </alternativeName>
    <alternativeName>
        <fullName evidence="7">Beta-1,3-endoglucanase</fullName>
    </alternativeName>
</protein>
<sequence>MCWLTDAQIGMCYDTLGDNLPPASSNIELILGVPNIDLQSLATFPNNAITWVQNNVLDFLPSVKIKYIAIGNEVNPSKESSKFAKYVLPAIQNIYKAIRAKGLQDRIKVTTAIDMSMLGNTYPPSQGSFRDDVKSYIKPIIGYLVYANAPLLANVYPYYGCGIRGKYKYKNLFDAMLDSVHAVIDNTEIGYVDVVVSESGWPSDGGSDASYYNAKTFLNNLIRRAKTGSPRRPSKPTEIYIFAMFDENQKVSGIENHFGLFSANKKKKYPFNFSG</sequence>
<evidence type="ECO:0000256" key="1">
    <source>
        <dbReference type="ARBA" id="ARBA00000382"/>
    </source>
</evidence>
<evidence type="ECO:0000256" key="4">
    <source>
        <dbReference type="ARBA" id="ARBA00022801"/>
    </source>
</evidence>
<dbReference type="InterPro" id="IPR000490">
    <property type="entry name" value="Glyco_hydro_17"/>
</dbReference>
<dbReference type="EMBL" id="CP039355">
    <property type="protein sequence ID" value="QCE13351.1"/>
    <property type="molecule type" value="Genomic_DNA"/>
</dbReference>
<dbReference type="PANTHER" id="PTHR32227">
    <property type="entry name" value="GLUCAN ENDO-1,3-BETA-GLUCOSIDASE BG1-RELATED-RELATED"/>
    <property type="match status" value="1"/>
</dbReference>
<keyword evidence="4 9" id="KW-0378">Hydrolase</keyword>
<evidence type="ECO:0000256" key="2">
    <source>
        <dbReference type="ARBA" id="ARBA00008773"/>
    </source>
</evidence>
<gene>
    <name evidence="10" type="ORF">DEO72_LG11g344</name>
</gene>
<dbReference type="GO" id="GO:0042973">
    <property type="term" value="F:glucan endo-1,3-beta-D-glucosidase activity"/>
    <property type="evidence" value="ECO:0007669"/>
    <property type="project" value="UniProtKB-EC"/>
</dbReference>
<keyword evidence="5 9" id="KW-0326">Glycosidase</keyword>
<evidence type="ECO:0000256" key="5">
    <source>
        <dbReference type="ARBA" id="ARBA00023295"/>
    </source>
</evidence>
<dbReference type="SUPFAM" id="SSF51445">
    <property type="entry name" value="(Trans)glycosidases"/>
    <property type="match status" value="1"/>
</dbReference>
<evidence type="ECO:0000313" key="10">
    <source>
        <dbReference type="EMBL" id="QCE13351.1"/>
    </source>
</evidence>
<accession>A0A4D6NK99</accession>
<dbReference type="EC" id="3.2.1.39" evidence="3"/>